<dbReference type="AlphaFoldDB" id="A0A9D1SI54"/>
<comment type="catalytic activity">
    <reaction evidence="15">
        <text>N-acetyl-alpha-D-glucosamine 1-phosphate + UTP + H(+) = UDP-N-acetyl-alpha-D-glucosamine + diphosphate</text>
        <dbReference type="Rhea" id="RHEA:13509"/>
        <dbReference type="ChEBI" id="CHEBI:15378"/>
        <dbReference type="ChEBI" id="CHEBI:33019"/>
        <dbReference type="ChEBI" id="CHEBI:46398"/>
        <dbReference type="ChEBI" id="CHEBI:57705"/>
        <dbReference type="ChEBI" id="CHEBI:57776"/>
        <dbReference type="EC" id="2.7.7.23"/>
    </reaction>
</comment>
<evidence type="ECO:0000256" key="14">
    <source>
        <dbReference type="ARBA" id="ARBA00048247"/>
    </source>
</evidence>
<keyword evidence="13" id="KW-0961">Cell wall biogenesis/degradation</keyword>
<dbReference type="PANTHER" id="PTHR43584:SF3">
    <property type="entry name" value="BIFUNCTIONAL PROTEIN GLMU"/>
    <property type="match status" value="1"/>
</dbReference>
<evidence type="ECO:0000256" key="4">
    <source>
        <dbReference type="ARBA" id="ARBA00007947"/>
    </source>
</evidence>
<evidence type="ECO:0000256" key="9">
    <source>
        <dbReference type="ARBA" id="ARBA00022842"/>
    </source>
</evidence>
<evidence type="ECO:0000256" key="5">
    <source>
        <dbReference type="ARBA" id="ARBA00022490"/>
    </source>
</evidence>
<gene>
    <name evidence="17" type="ORF">IAB69_01565</name>
</gene>
<evidence type="ECO:0000313" key="17">
    <source>
        <dbReference type="EMBL" id="HIU61324.1"/>
    </source>
</evidence>
<evidence type="ECO:0000256" key="8">
    <source>
        <dbReference type="ARBA" id="ARBA00022723"/>
    </source>
</evidence>
<organism evidence="17 18">
    <name type="scientific">Candidatus Coproplasma excrementigallinarum</name>
    <dbReference type="NCBI Taxonomy" id="2840747"/>
    <lineage>
        <taxon>Bacteria</taxon>
        <taxon>Bacillati</taxon>
        <taxon>Bacillota</taxon>
        <taxon>Clostridia</taxon>
        <taxon>Eubacteriales</taxon>
        <taxon>Candidatus Coproplasma</taxon>
    </lineage>
</organism>
<dbReference type="GO" id="GO:0009252">
    <property type="term" value="P:peptidoglycan biosynthetic process"/>
    <property type="evidence" value="ECO:0007669"/>
    <property type="project" value="UniProtKB-KW"/>
</dbReference>
<dbReference type="GO" id="GO:0005737">
    <property type="term" value="C:cytoplasm"/>
    <property type="evidence" value="ECO:0007669"/>
    <property type="project" value="UniProtKB-SubCell"/>
</dbReference>
<evidence type="ECO:0000256" key="7">
    <source>
        <dbReference type="ARBA" id="ARBA00022695"/>
    </source>
</evidence>
<keyword evidence="9" id="KW-0460">Magnesium</keyword>
<name>A0A9D1SI54_9FIRM</name>
<keyword evidence="12" id="KW-0012">Acyltransferase</keyword>
<dbReference type="GO" id="GO:0071555">
    <property type="term" value="P:cell wall organization"/>
    <property type="evidence" value="ECO:0007669"/>
    <property type="project" value="UniProtKB-KW"/>
</dbReference>
<sequence>MRYLKRRGVIIFGNNVVVHKTVVVERGAMLCGPCCVTGKSKICSGARIMPFSCIEDSTICARTVVLSSSVSNSYVAEDCSVGPYTCLRAGANVGRGCRIGDFVEIKNSSLAEGCKAAHLSYIGDADLGREVNIGCGVVFANYDGKVKSRTRVGDCCFIGCNCNIVAPVFIGSGAYIAAGTTVTRDLEPMDFCIGRCREEVKPGGGAGRYKDGQILRN</sequence>
<dbReference type="Pfam" id="PF00132">
    <property type="entry name" value="Hexapep"/>
    <property type="match status" value="1"/>
</dbReference>
<dbReference type="GO" id="GO:0019134">
    <property type="term" value="F:glucosamine-1-phosphate N-acetyltransferase activity"/>
    <property type="evidence" value="ECO:0007669"/>
    <property type="project" value="UniProtKB-EC"/>
</dbReference>
<dbReference type="InterPro" id="IPR050065">
    <property type="entry name" value="GlmU-like"/>
</dbReference>
<keyword evidence="5" id="KW-0963">Cytoplasm</keyword>
<comment type="caution">
    <text evidence="17">The sequence shown here is derived from an EMBL/GenBank/DDBJ whole genome shotgun (WGS) entry which is preliminary data.</text>
</comment>
<dbReference type="EMBL" id="DVNE01000013">
    <property type="protein sequence ID" value="HIU61324.1"/>
    <property type="molecule type" value="Genomic_DNA"/>
</dbReference>
<accession>A0A9D1SI54</accession>
<reference evidence="17" key="1">
    <citation type="submission" date="2020-10" db="EMBL/GenBank/DDBJ databases">
        <authorList>
            <person name="Gilroy R."/>
        </authorList>
    </citation>
    <scope>NUCLEOTIDE SEQUENCE</scope>
    <source>
        <strain evidence="17">CHK195-12923</strain>
    </source>
</reference>
<evidence type="ECO:0000256" key="13">
    <source>
        <dbReference type="ARBA" id="ARBA00023316"/>
    </source>
</evidence>
<keyword evidence="8" id="KW-0479">Metal-binding</keyword>
<evidence type="ECO:0000256" key="3">
    <source>
        <dbReference type="ARBA" id="ARBA00007707"/>
    </source>
</evidence>
<evidence type="ECO:0000313" key="18">
    <source>
        <dbReference type="Proteomes" id="UP000824110"/>
    </source>
</evidence>
<comment type="cofactor">
    <cofactor evidence="1">
        <name>Mg(2+)</name>
        <dbReference type="ChEBI" id="CHEBI:18420"/>
    </cofactor>
</comment>
<dbReference type="GO" id="GO:0046872">
    <property type="term" value="F:metal ion binding"/>
    <property type="evidence" value="ECO:0007669"/>
    <property type="project" value="UniProtKB-KW"/>
</dbReference>
<dbReference type="GO" id="GO:0003977">
    <property type="term" value="F:UDP-N-acetylglucosamine diphosphorylase activity"/>
    <property type="evidence" value="ECO:0007669"/>
    <property type="project" value="UniProtKB-EC"/>
</dbReference>
<dbReference type="InterPro" id="IPR011004">
    <property type="entry name" value="Trimer_LpxA-like_sf"/>
</dbReference>
<comment type="similarity">
    <text evidence="3">In the C-terminal section; belongs to the transferase hexapeptide repeat family.</text>
</comment>
<keyword evidence="10" id="KW-0133">Cell shape</keyword>
<dbReference type="GO" id="GO:0008360">
    <property type="term" value="P:regulation of cell shape"/>
    <property type="evidence" value="ECO:0007669"/>
    <property type="project" value="UniProtKB-KW"/>
</dbReference>
<evidence type="ECO:0000256" key="6">
    <source>
        <dbReference type="ARBA" id="ARBA00022679"/>
    </source>
</evidence>
<proteinExistence type="inferred from homology"/>
<evidence type="ECO:0000256" key="1">
    <source>
        <dbReference type="ARBA" id="ARBA00001946"/>
    </source>
</evidence>
<dbReference type="PANTHER" id="PTHR43584">
    <property type="entry name" value="NUCLEOTIDYL TRANSFERASE"/>
    <property type="match status" value="1"/>
</dbReference>
<evidence type="ECO:0000256" key="10">
    <source>
        <dbReference type="ARBA" id="ARBA00022960"/>
    </source>
</evidence>
<dbReference type="SUPFAM" id="SSF51161">
    <property type="entry name" value="Trimeric LpxA-like enzymes"/>
    <property type="match status" value="1"/>
</dbReference>
<evidence type="ECO:0000256" key="15">
    <source>
        <dbReference type="ARBA" id="ARBA00048493"/>
    </source>
</evidence>
<comment type="function">
    <text evidence="16">Catalyzes the last two sequential reactions in the de novo biosynthetic pathway for UDP-N-acetylglucosamine (UDP-GlcNAc). The C-terminal domain catalyzes the transfer of acetyl group from acetyl coenzyme A to glucosamine-1-phosphate (GlcN-1-P) to produce N-acetylglucosamine-1-phosphate (GlcNAc-1-P), which is converted into UDP-GlcNAc by the transfer of uridine 5-monophosphate (from uridine 5-triphosphate), a reaction catalyzed by the N-terminal domain.</text>
</comment>
<evidence type="ECO:0000256" key="2">
    <source>
        <dbReference type="ARBA" id="ARBA00004496"/>
    </source>
</evidence>
<comment type="catalytic activity">
    <reaction evidence="14">
        <text>alpha-D-glucosamine 1-phosphate + acetyl-CoA = N-acetyl-alpha-D-glucosamine 1-phosphate + CoA + H(+)</text>
        <dbReference type="Rhea" id="RHEA:13725"/>
        <dbReference type="ChEBI" id="CHEBI:15378"/>
        <dbReference type="ChEBI" id="CHEBI:57287"/>
        <dbReference type="ChEBI" id="CHEBI:57288"/>
        <dbReference type="ChEBI" id="CHEBI:57776"/>
        <dbReference type="ChEBI" id="CHEBI:58516"/>
        <dbReference type="EC" id="2.3.1.157"/>
    </reaction>
</comment>
<keyword evidence="7" id="KW-0548">Nucleotidyltransferase</keyword>
<keyword evidence="11" id="KW-0573">Peptidoglycan synthesis</keyword>
<reference evidence="17" key="2">
    <citation type="journal article" date="2021" name="PeerJ">
        <title>Extensive microbial diversity within the chicken gut microbiome revealed by metagenomics and culture.</title>
        <authorList>
            <person name="Gilroy R."/>
            <person name="Ravi A."/>
            <person name="Getino M."/>
            <person name="Pursley I."/>
            <person name="Horton D.L."/>
            <person name="Alikhan N.F."/>
            <person name="Baker D."/>
            <person name="Gharbi K."/>
            <person name="Hall N."/>
            <person name="Watson M."/>
            <person name="Adriaenssens E.M."/>
            <person name="Foster-Nyarko E."/>
            <person name="Jarju S."/>
            <person name="Secka A."/>
            <person name="Antonio M."/>
            <person name="Oren A."/>
            <person name="Chaudhuri R.R."/>
            <person name="La Ragione R."/>
            <person name="Hildebrand F."/>
            <person name="Pallen M.J."/>
        </authorList>
    </citation>
    <scope>NUCLEOTIDE SEQUENCE</scope>
    <source>
        <strain evidence="17">CHK195-12923</strain>
    </source>
</reference>
<comment type="similarity">
    <text evidence="4">In the N-terminal section; belongs to the N-acetylglucosamine-1-phosphate uridyltransferase family.</text>
</comment>
<evidence type="ECO:0000256" key="12">
    <source>
        <dbReference type="ARBA" id="ARBA00023315"/>
    </source>
</evidence>
<dbReference type="Gene3D" id="2.160.10.10">
    <property type="entry name" value="Hexapeptide repeat proteins"/>
    <property type="match status" value="1"/>
</dbReference>
<dbReference type="InterPro" id="IPR001451">
    <property type="entry name" value="Hexapep"/>
</dbReference>
<comment type="subcellular location">
    <subcellularLocation>
        <location evidence="2">Cytoplasm</location>
    </subcellularLocation>
</comment>
<evidence type="ECO:0000256" key="16">
    <source>
        <dbReference type="ARBA" id="ARBA00049628"/>
    </source>
</evidence>
<keyword evidence="6" id="KW-0808">Transferase</keyword>
<protein>
    <submittedName>
        <fullName evidence="17">UDP-N-acetylglucosamine diphosphorylase</fullName>
    </submittedName>
</protein>
<evidence type="ECO:0000256" key="11">
    <source>
        <dbReference type="ARBA" id="ARBA00022984"/>
    </source>
</evidence>
<dbReference type="Proteomes" id="UP000824110">
    <property type="component" value="Unassembled WGS sequence"/>
</dbReference>